<dbReference type="Proteomes" id="UP000480178">
    <property type="component" value="Chromosome"/>
</dbReference>
<dbReference type="PANTHER" id="PTHR43883">
    <property type="entry name" value="SLR0207 PROTEIN"/>
    <property type="match status" value="1"/>
</dbReference>
<dbReference type="RefSeq" id="WP_162447236.1">
    <property type="nucleotide sequence ID" value="NZ_CP048222.1"/>
</dbReference>
<name>A0A6C0GTR5_9BACT</name>
<dbReference type="Gene3D" id="3.40.50.300">
    <property type="entry name" value="P-loop containing nucleotide triphosphate hydrolases"/>
    <property type="match status" value="1"/>
</dbReference>
<proteinExistence type="predicted"/>
<dbReference type="KEGG" id="rhoz:GXP67_33905"/>
<sequence length="534" mass="60590">MLNPDAIPDQEFTEKMIAFLQIPDSYQHTPSTVEIRQTHASILAIAPPYVYKVKKHVNLGFMDFTSLESRKTNAEREIHLNSRLCPSLYLGVIPITSKEGKLSFNGGGTIVDYALQMYQLEDGYFLDQLLEKGQVDTAIIESIVAKLAGFYFTQHRTDALQEYGSLANIRANVLDNLKGIEAYATDATRKAVLSILHSYVNTFVAGQTALFEKRMLEHRIKDCHGDLHLDHIHVKEDSICIYDCIEFNDHFRYSDVAADIAFLAMDLDFHHRPDLAGYVSSRMAELLKDPDMEILMDFYKCYRACVRAKVAGIQSAEAKVSDEEKRKSLYQANQYLQLALRYAVVGSAPMVLIVCGRVGTGKSTLAKKMAESMSLFYIGSDAVRKQQAGLPLYSRTSPEKRNALYEQEVSKSVYHTLLQTALEKVQHNQSLVLDATFSHQAYRQPFIEAFAKHQIQYLFLEMQATDETIKQRLIQRENSRQEVSDARLEDFERLSQSYQPLTEVSAPHRIQVNAGRDADHLLNEACEGMIKSRT</sequence>
<keyword evidence="2" id="KW-1185">Reference proteome</keyword>
<dbReference type="InterPro" id="IPR052732">
    <property type="entry name" value="Cell-binding_unc_protein"/>
</dbReference>
<gene>
    <name evidence="1" type="ORF">GXP67_33905</name>
</gene>
<protein>
    <submittedName>
        <fullName evidence="1">AAA family ATPase</fullName>
    </submittedName>
</protein>
<organism evidence="1 2">
    <name type="scientific">Rhodocytophaga rosea</name>
    <dbReference type="NCBI Taxonomy" id="2704465"/>
    <lineage>
        <taxon>Bacteria</taxon>
        <taxon>Pseudomonadati</taxon>
        <taxon>Bacteroidota</taxon>
        <taxon>Cytophagia</taxon>
        <taxon>Cytophagales</taxon>
        <taxon>Rhodocytophagaceae</taxon>
        <taxon>Rhodocytophaga</taxon>
    </lineage>
</organism>
<evidence type="ECO:0000313" key="1">
    <source>
        <dbReference type="EMBL" id="QHT71297.1"/>
    </source>
</evidence>
<evidence type="ECO:0000313" key="2">
    <source>
        <dbReference type="Proteomes" id="UP000480178"/>
    </source>
</evidence>
<reference evidence="1 2" key="1">
    <citation type="submission" date="2020-01" db="EMBL/GenBank/DDBJ databases">
        <authorList>
            <person name="Kim M.K."/>
        </authorList>
    </citation>
    <scope>NUCLEOTIDE SEQUENCE [LARGE SCALE GENOMIC DNA]</scope>
    <source>
        <strain evidence="1 2">172606-1</strain>
    </source>
</reference>
<dbReference type="PANTHER" id="PTHR43883:SF1">
    <property type="entry name" value="GLUCONOKINASE"/>
    <property type="match status" value="1"/>
</dbReference>
<dbReference type="SUPFAM" id="SSF52540">
    <property type="entry name" value="P-loop containing nucleoside triphosphate hydrolases"/>
    <property type="match status" value="1"/>
</dbReference>
<dbReference type="AlphaFoldDB" id="A0A6C0GTR5"/>
<dbReference type="InterPro" id="IPR027417">
    <property type="entry name" value="P-loop_NTPase"/>
</dbReference>
<dbReference type="EMBL" id="CP048222">
    <property type="protein sequence ID" value="QHT71297.1"/>
    <property type="molecule type" value="Genomic_DNA"/>
</dbReference>
<dbReference type="Pfam" id="PF13671">
    <property type="entry name" value="AAA_33"/>
    <property type="match status" value="1"/>
</dbReference>
<dbReference type="InterPro" id="IPR011009">
    <property type="entry name" value="Kinase-like_dom_sf"/>
</dbReference>
<accession>A0A6C0GTR5</accession>
<dbReference type="SUPFAM" id="SSF56112">
    <property type="entry name" value="Protein kinase-like (PK-like)"/>
    <property type="match status" value="1"/>
</dbReference>